<organism evidence="8 9">
    <name type="scientific">Nocardiopsis coralli</name>
    <dbReference type="NCBI Taxonomy" id="2772213"/>
    <lineage>
        <taxon>Bacteria</taxon>
        <taxon>Bacillati</taxon>
        <taxon>Actinomycetota</taxon>
        <taxon>Actinomycetes</taxon>
        <taxon>Streptosporangiales</taxon>
        <taxon>Nocardiopsidaceae</taxon>
        <taxon>Nocardiopsis</taxon>
    </lineage>
</organism>
<gene>
    <name evidence="8" type="ORF">IDM40_21290</name>
</gene>
<feature type="domain" description="Acyl-CoA dehydrogenase/oxidase C-terminal" evidence="6">
    <location>
        <begin position="181"/>
        <end position="316"/>
    </location>
</feature>
<feature type="domain" description="Acyl-CoA dehydrogenase/oxidase N-terminal" evidence="7">
    <location>
        <begin position="7"/>
        <end position="85"/>
    </location>
</feature>
<keyword evidence="3" id="KW-0285">Flavoprotein</keyword>
<proteinExistence type="inferred from homology"/>
<evidence type="ECO:0000256" key="1">
    <source>
        <dbReference type="ARBA" id="ARBA00001974"/>
    </source>
</evidence>
<dbReference type="Pfam" id="PF00441">
    <property type="entry name" value="Acyl-CoA_dh_1"/>
    <property type="match status" value="1"/>
</dbReference>
<comment type="cofactor">
    <cofactor evidence="1">
        <name>FAD</name>
        <dbReference type="ChEBI" id="CHEBI:57692"/>
    </cofactor>
</comment>
<evidence type="ECO:0000256" key="5">
    <source>
        <dbReference type="ARBA" id="ARBA00023002"/>
    </source>
</evidence>
<accession>A0ABR9PBI8</accession>
<dbReference type="InterPro" id="IPR009075">
    <property type="entry name" value="AcylCo_DH/oxidase_C"/>
</dbReference>
<evidence type="ECO:0000256" key="2">
    <source>
        <dbReference type="ARBA" id="ARBA00009347"/>
    </source>
</evidence>
<keyword evidence="5" id="KW-0560">Oxidoreductase</keyword>
<dbReference type="InterPro" id="IPR036250">
    <property type="entry name" value="AcylCo_DH-like_C"/>
</dbReference>
<evidence type="ECO:0000313" key="8">
    <source>
        <dbReference type="EMBL" id="MBE3001207.1"/>
    </source>
</evidence>
<evidence type="ECO:0000256" key="4">
    <source>
        <dbReference type="ARBA" id="ARBA00022827"/>
    </source>
</evidence>
<dbReference type="Pfam" id="PF02771">
    <property type="entry name" value="Acyl-CoA_dh_N"/>
    <property type="match status" value="1"/>
</dbReference>
<evidence type="ECO:0000313" key="9">
    <source>
        <dbReference type="Proteomes" id="UP000806528"/>
    </source>
</evidence>
<sequence>MRFALDDEQRMFGQALRARLSAAGTAGAVRAWAAGDHGPGRALWSELGEAGVFAVAVEEDRGGAGMLPVELVVAMAEVGRHAVPGPVVETVVAGTLLDDADRTAALVEGALMVSLAHPPVVPHALDADTADLVLALRDGHLHGAVAEKALPPSFDPARRLFGWSEGERVPAREPGAHAADLGALACAAQALGLGEHLLAATVEYVCAREQFGRPVGEYQALKHRLADTHTALEFARPLVFGAALAHGTPEFGRDVSAAKVAASEAAQGAAGTALQLHGAIGYTDEFDLSLWIRKARALRSAWGDPAHHRARVAEALRA</sequence>
<dbReference type="Gene3D" id="1.20.140.10">
    <property type="entry name" value="Butyryl-CoA Dehydrogenase, subunit A, domain 3"/>
    <property type="match status" value="1"/>
</dbReference>
<dbReference type="RefSeq" id="WP_193123808.1">
    <property type="nucleotide sequence ID" value="NZ_JADBGI010000022.1"/>
</dbReference>
<dbReference type="EMBL" id="JADBGI010000022">
    <property type="protein sequence ID" value="MBE3001207.1"/>
    <property type="molecule type" value="Genomic_DNA"/>
</dbReference>
<evidence type="ECO:0000259" key="6">
    <source>
        <dbReference type="Pfam" id="PF00441"/>
    </source>
</evidence>
<dbReference type="Proteomes" id="UP000806528">
    <property type="component" value="Unassembled WGS sequence"/>
</dbReference>
<dbReference type="InterPro" id="IPR009100">
    <property type="entry name" value="AcylCoA_DH/oxidase_NM_dom_sf"/>
</dbReference>
<dbReference type="SUPFAM" id="SSF47203">
    <property type="entry name" value="Acyl-CoA dehydrogenase C-terminal domain-like"/>
    <property type="match status" value="1"/>
</dbReference>
<evidence type="ECO:0000259" key="7">
    <source>
        <dbReference type="Pfam" id="PF02771"/>
    </source>
</evidence>
<protein>
    <submittedName>
        <fullName evidence="8">Acyl-CoA dehydrogenase family protein</fullName>
    </submittedName>
</protein>
<dbReference type="SUPFAM" id="SSF56645">
    <property type="entry name" value="Acyl-CoA dehydrogenase NM domain-like"/>
    <property type="match status" value="1"/>
</dbReference>
<comment type="similarity">
    <text evidence="2">Belongs to the acyl-CoA dehydrogenase family.</text>
</comment>
<dbReference type="Gene3D" id="1.10.540.10">
    <property type="entry name" value="Acyl-CoA dehydrogenase/oxidase, N-terminal domain"/>
    <property type="match status" value="1"/>
</dbReference>
<evidence type="ECO:0000256" key="3">
    <source>
        <dbReference type="ARBA" id="ARBA00022630"/>
    </source>
</evidence>
<keyword evidence="4" id="KW-0274">FAD</keyword>
<dbReference type="InterPro" id="IPR013786">
    <property type="entry name" value="AcylCoA_DH/ox_N"/>
</dbReference>
<dbReference type="PANTHER" id="PTHR43884:SF20">
    <property type="entry name" value="ACYL-COA DEHYDROGENASE FADE28"/>
    <property type="match status" value="1"/>
</dbReference>
<name>A0ABR9PBI8_9ACTN</name>
<dbReference type="PANTHER" id="PTHR43884">
    <property type="entry name" value="ACYL-COA DEHYDROGENASE"/>
    <property type="match status" value="1"/>
</dbReference>
<reference evidence="8 9" key="1">
    <citation type="submission" date="2020-09" db="EMBL/GenBank/DDBJ databases">
        <title>Diversity and distribution of actinomycetes associated with coral in the coast of Hainan.</title>
        <authorList>
            <person name="Li F."/>
        </authorList>
    </citation>
    <scope>NUCLEOTIDE SEQUENCE [LARGE SCALE GENOMIC DNA]</scope>
    <source>
        <strain evidence="8 9">HNM0947</strain>
    </source>
</reference>
<dbReference type="InterPro" id="IPR037069">
    <property type="entry name" value="AcylCoA_DH/ox_N_sf"/>
</dbReference>
<keyword evidence="9" id="KW-1185">Reference proteome</keyword>
<comment type="caution">
    <text evidence="8">The sequence shown here is derived from an EMBL/GenBank/DDBJ whole genome shotgun (WGS) entry which is preliminary data.</text>
</comment>